<dbReference type="RefSeq" id="WP_107987951.1">
    <property type="nucleotide sequence ID" value="NZ_QAYG01000001.1"/>
</dbReference>
<accession>A0A2T5VF56</accession>
<evidence type="ECO:0000256" key="3">
    <source>
        <dbReference type="ARBA" id="ARBA00022475"/>
    </source>
</evidence>
<keyword evidence="2" id="KW-0813">Transport</keyword>
<keyword evidence="14" id="KW-1133">Transmembrane helix</keyword>
<dbReference type="PANTHER" id="PTHR35008:SF8">
    <property type="entry name" value="ALCOHOL DEHYDROGENASE CYTOCHROME C SUBUNIT"/>
    <property type="match status" value="1"/>
</dbReference>
<dbReference type="InterPro" id="IPR036909">
    <property type="entry name" value="Cyt_c-like_dom_sf"/>
</dbReference>
<keyword evidence="17" id="KW-1185">Reference proteome</keyword>
<dbReference type="SUPFAM" id="SSF46626">
    <property type="entry name" value="Cytochrome c"/>
    <property type="match status" value="3"/>
</dbReference>
<gene>
    <name evidence="16" type="ORF">C8N35_101412</name>
</gene>
<evidence type="ECO:0000256" key="8">
    <source>
        <dbReference type="ARBA" id="ARBA00022737"/>
    </source>
</evidence>
<keyword evidence="7" id="KW-0732">Signal</keyword>
<dbReference type="GO" id="GO:0016614">
    <property type="term" value="F:oxidoreductase activity, acting on CH-OH group of donors"/>
    <property type="evidence" value="ECO:0007669"/>
    <property type="project" value="InterPro"/>
</dbReference>
<evidence type="ECO:0000256" key="7">
    <source>
        <dbReference type="ARBA" id="ARBA00022729"/>
    </source>
</evidence>
<comment type="cofactor">
    <cofactor evidence="12">
        <name>heme c</name>
        <dbReference type="ChEBI" id="CHEBI:61717"/>
    </cofactor>
    <text evidence="12">Binds 3 heme c groups covalently per subunit.</text>
</comment>
<evidence type="ECO:0000256" key="14">
    <source>
        <dbReference type="SAM" id="Phobius"/>
    </source>
</evidence>
<evidence type="ECO:0000256" key="6">
    <source>
        <dbReference type="ARBA" id="ARBA00022723"/>
    </source>
</evidence>
<keyword evidence="14" id="KW-0812">Transmembrane</keyword>
<dbReference type="PIRSF" id="PIRSF000018">
    <property type="entry name" value="Mb_ADH_cyt_c"/>
    <property type="match status" value="1"/>
</dbReference>
<keyword evidence="8" id="KW-0677">Repeat</keyword>
<feature type="binding site" description="axial binding residue" evidence="13">
    <location>
        <position position="359"/>
    </location>
    <ligand>
        <name>heme c</name>
        <dbReference type="ChEBI" id="CHEBI:61717"/>
        <label>3</label>
    </ligand>
    <ligandPart>
        <name>Fe</name>
        <dbReference type="ChEBI" id="CHEBI:18248"/>
    </ligandPart>
</feature>
<dbReference type="GO" id="GO:0005506">
    <property type="term" value="F:iron ion binding"/>
    <property type="evidence" value="ECO:0007669"/>
    <property type="project" value="InterPro"/>
</dbReference>
<evidence type="ECO:0000256" key="4">
    <source>
        <dbReference type="ARBA" id="ARBA00022617"/>
    </source>
</evidence>
<proteinExistence type="predicted"/>
<feature type="binding site" description="covalent" evidence="12">
    <location>
        <position position="206"/>
    </location>
    <ligand>
        <name>heme c</name>
        <dbReference type="ChEBI" id="CHEBI:61717"/>
        <label>2</label>
    </ligand>
</feature>
<feature type="binding site" description="axial binding residue" evidence="13">
    <location>
        <position position="210"/>
    </location>
    <ligand>
        <name>heme c</name>
        <dbReference type="ChEBI" id="CHEBI:61717"/>
        <label>2</label>
    </ligand>
    <ligandPart>
        <name>Fe</name>
        <dbReference type="ChEBI" id="CHEBI:18248"/>
    </ligandPart>
</feature>
<dbReference type="GO" id="GO:0005886">
    <property type="term" value="C:plasma membrane"/>
    <property type="evidence" value="ECO:0007669"/>
    <property type="project" value="UniProtKB-SubCell"/>
</dbReference>
<evidence type="ECO:0000256" key="11">
    <source>
        <dbReference type="ARBA" id="ARBA00023136"/>
    </source>
</evidence>
<feature type="binding site" description="covalent" evidence="12">
    <location>
        <position position="355"/>
    </location>
    <ligand>
        <name>heme c</name>
        <dbReference type="ChEBI" id="CHEBI:61717"/>
        <label>3</label>
    </ligand>
</feature>
<keyword evidence="3" id="KW-1003">Cell membrane</keyword>
<organism evidence="16 17">
    <name type="scientific">Breoghania corrubedonensis</name>
    <dbReference type="NCBI Taxonomy" id="665038"/>
    <lineage>
        <taxon>Bacteria</taxon>
        <taxon>Pseudomonadati</taxon>
        <taxon>Pseudomonadota</taxon>
        <taxon>Alphaproteobacteria</taxon>
        <taxon>Hyphomicrobiales</taxon>
        <taxon>Stappiaceae</taxon>
        <taxon>Breoghania</taxon>
    </lineage>
</organism>
<dbReference type="AlphaFoldDB" id="A0A2T5VF56"/>
<dbReference type="InterPro" id="IPR008168">
    <property type="entry name" value="Cyt_C_IC"/>
</dbReference>
<dbReference type="OrthoDB" id="9811281at2"/>
<dbReference type="InterPro" id="IPR014353">
    <property type="entry name" value="Membr-bd_ADH_cyt_c"/>
</dbReference>
<keyword evidence="11 14" id="KW-0472">Membrane</keyword>
<sequence>MKTLVRIVAVLIVIGLAALAAIIFVPVQRTGPTEKLAADWQAPAGLGKYDARMADCAACHTEPGGKPFAGGRTIASPMGDIYTPNITPDKETGIGTWSLADFRAALVDGVDDEDHHLYPAMPYENYRHMSETDIRAMYDYFMHDVEPVKNQVAETELPFPFNQRWGIRLWNWVTLGNPGFKPASTKVANDEQLSRGAYLVQVLGHCGSCHTPRNLTMAQAGTNETDAKFLTGGEIGGWSAPDLRGPKSAPQQWSADELKMYLTAGRNAHSAVAGEMKLAVEESLQYMSDEDANAMVAYLRAIGTNGPAPAEAPMKRDETPAGTVARIDAADDPTTTKLKKAVDLTDGERLYVDNCGACHFADGRGAPEVFPSLKGNAAVVAKETGGLIHTILYGAEMPSTSKRPMKLRMPGFAQRLSDDDVAKLATFLRGAWGNGAGPVTADQVAKERKTPTEASH</sequence>
<evidence type="ECO:0000256" key="12">
    <source>
        <dbReference type="PIRSR" id="PIRSR000018-50"/>
    </source>
</evidence>
<dbReference type="Proteomes" id="UP000244081">
    <property type="component" value="Unassembled WGS sequence"/>
</dbReference>
<dbReference type="Gene3D" id="1.10.760.10">
    <property type="entry name" value="Cytochrome c-like domain"/>
    <property type="match status" value="3"/>
</dbReference>
<protein>
    <submittedName>
        <fullName evidence="16">Mono/diheme cytochrome c family protein</fullName>
    </submittedName>
</protein>
<comment type="caution">
    <text evidence="16">The sequence shown here is derived from an EMBL/GenBank/DDBJ whole genome shotgun (WGS) entry which is preliminary data.</text>
</comment>
<feature type="transmembrane region" description="Helical" evidence="14">
    <location>
        <begin position="7"/>
        <end position="27"/>
    </location>
</feature>
<feature type="binding site" description="covalent" evidence="12">
    <location>
        <position position="358"/>
    </location>
    <ligand>
        <name>heme c</name>
        <dbReference type="ChEBI" id="CHEBI:61717"/>
        <label>3</label>
    </ligand>
</feature>
<dbReference type="GO" id="GO:0020037">
    <property type="term" value="F:heme binding"/>
    <property type="evidence" value="ECO:0007669"/>
    <property type="project" value="InterPro"/>
</dbReference>
<feature type="binding site" description="axial binding residue" evidence="13">
    <location>
        <position position="60"/>
    </location>
    <ligand>
        <name>heme c</name>
        <dbReference type="ChEBI" id="CHEBI:61717"/>
        <label>1</label>
    </ligand>
    <ligandPart>
        <name>Fe</name>
        <dbReference type="ChEBI" id="CHEBI:18248"/>
    </ligandPart>
</feature>
<dbReference type="EMBL" id="QAYG01000001">
    <property type="protein sequence ID" value="PTW62370.1"/>
    <property type="molecule type" value="Genomic_DNA"/>
</dbReference>
<comment type="subcellular location">
    <subcellularLocation>
        <location evidence="1">Cell membrane</location>
    </subcellularLocation>
</comment>
<keyword evidence="5" id="KW-0679">Respiratory chain</keyword>
<dbReference type="InterPro" id="IPR009056">
    <property type="entry name" value="Cyt_c-like_dom"/>
</dbReference>
<evidence type="ECO:0000313" key="16">
    <source>
        <dbReference type="EMBL" id="PTW62370.1"/>
    </source>
</evidence>
<reference evidence="16 17" key="1">
    <citation type="submission" date="2018-04" db="EMBL/GenBank/DDBJ databases">
        <title>Genomic Encyclopedia of Archaeal and Bacterial Type Strains, Phase II (KMG-II): from individual species to whole genera.</title>
        <authorList>
            <person name="Goeker M."/>
        </authorList>
    </citation>
    <scope>NUCLEOTIDE SEQUENCE [LARGE SCALE GENOMIC DNA]</scope>
    <source>
        <strain evidence="16 17">DSM 23382</strain>
    </source>
</reference>
<name>A0A2T5VF56_9HYPH</name>
<dbReference type="PRINTS" id="PR00605">
    <property type="entry name" value="CYTCHROMECIC"/>
</dbReference>
<evidence type="ECO:0000313" key="17">
    <source>
        <dbReference type="Proteomes" id="UP000244081"/>
    </source>
</evidence>
<dbReference type="PANTHER" id="PTHR35008">
    <property type="entry name" value="BLL4482 PROTEIN-RELATED"/>
    <property type="match status" value="1"/>
</dbReference>
<keyword evidence="4 12" id="KW-0349">Heme</keyword>
<evidence type="ECO:0000256" key="13">
    <source>
        <dbReference type="PIRSR" id="PIRSR000018-51"/>
    </source>
</evidence>
<keyword evidence="9" id="KW-0249">Electron transport</keyword>
<dbReference type="PROSITE" id="PS51007">
    <property type="entry name" value="CYTC"/>
    <property type="match status" value="3"/>
</dbReference>
<feature type="domain" description="Cytochrome c" evidence="15">
    <location>
        <begin position="191"/>
        <end position="303"/>
    </location>
</feature>
<evidence type="ECO:0000256" key="5">
    <source>
        <dbReference type="ARBA" id="ARBA00022660"/>
    </source>
</evidence>
<feature type="binding site" description="covalent" evidence="12">
    <location>
        <position position="209"/>
    </location>
    <ligand>
        <name>heme c</name>
        <dbReference type="ChEBI" id="CHEBI:61717"/>
        <label>2</label>
    </ligand>
</feature>
<evidence type="ECO:0000256" key="9">
    <source>
        <dbReference type="ARBA" id="ARBA00022982"/>
    </source>
</evidence>
<feature type="binding site" description="covalent" evidence="12">
    <location>
        <position position="56"/>
    </location>
    <ligand>
        <name>heme c</name>
        <dbReference type="ChEBI" id="CHEBI:61717"/>
        <label>1</label>
    </ligand>
</feature>
<feature type="binding site" description="covalent" evidence="12">
    <location>
        <position position="59"/>
    </location>
    <ligand>
        <name>heme c</name>
        <dbReference type="ChEBI" id="CHEBI:61717"/>
        <label>1</label>
    </ligand>
</feature>
<feature type="domain" description="Cytochrome c" evidence="15">
    <location>
        <begin position="342"/>
        <end position="432"/>
    </location>
</feature>
<feature type="domain" description="Cytochrome c" evidence="15">
    <location>
        <begin position="40"/>
        <end position="145"/>
    </location>
</feature>
<evidence type="ECO:0000256" key="10">
    <source>
        <dbReference type="ARBA" id="ARBA00023004"/>
    </source>
</evidence>
<dbReference type="InterPro" id="IPR051459">
    <property type="entry name" value="Cytochrome_c-type_DH"/>
</dbReference>
<keyword evidence="10 13" id="KW-0408">Iron</keyword>
<evidence type="ECO:0000259" key="15">
    <source>
        <dbReference type="PROSITE" id="PS51007"/>
    </source>
</evidence>
<dbReference type="Pfam" id="PF00034">
    <property type="entry name" value="Cytochrom_C"/>
    <property type="match status" value="3"/>
</dbReference>
<evidence type="ECO:0000256" key="2">
    <source>
        <dbReference type="ARBA" id="ARBA00022448"/>
    </source>
</evidence>
<dbReference type="GO" id="GO:0009055">
    <property type="term" value="F:electron transfer activity"/>
    <property type="evidence" value="ECO:0007669"/>
    <property type="project" value="InterPro"/>
</dbReference>
<keyword evidence="6 13" id="KW-0479">Metal-binding</keyword>
<evidence type="ECO:0000256" key="1">
    <source>
        <dbReference type="ARBA" id="ARBA00004236"/>
    </source>
</evidence>